<comment type="caution">
    <text evidence="2">The sequence shown here is derived from an EMBL/GenBank/DDBJ whole genome shotgun (WGS) entry which is preliminary data.</text>
</comment>
<proteinExistence type="predicted"/>
<accession>A0AAV3XSF8</accession>
<evidence type="ECO:0000313" key="3">
    <source>
        <dbReference type="Proteomes" id="UP000735302"/>
    </source>
</evidence>
<protein>
    <submittedName>
        <fullName evidence="2">TBC1 domain family member 24</fullName>
    </submittedName>
</protein>
<dbReference type="EMBL" id="BLXT01000055">
    <property type="protein sequence ID" value="GFN73984.1"/>
    <property type="molecule type" value="Genomic_DNA"/>
</dbReference>
<organism evidence="2 3">
    <name type="scientific">Plakobranchus ocellatus</name>
    <dbReference type="NCBI Taxonomy" id="259542"/>
    <lineage>
        <taxon>Eukaryota</taxon>
        <taxon>Metazoa</taxon>
        <taxon>Spiralia</taxon>
        <taxon>Lophotrochozoa</taxon>
        <taxon>Mollusca</taxon>
        <taxon>Gastropoda</taxon>
        <taxon>Heterobranchia</taxon>
        <taxon>Euthyneura</taxon>
        <taxon>Panpulmonata</taxon>
        <taxon>Sacoglossa</taxon>
        <taxon>Placobranchoidea</taxon>
        <taxon>Plakobranchidae</taxon>
        <taxon>Plakobranchus</taxon>
    </lineage>
</organism>
<dbReference type="AlphaFoldDB" id="A0AAV3XSF8"/>
<keyword evidence="3" id="KW-1185">Reference proteome</keyword>
<reference evidence="2 3" key="1">
    <citation type="journal article" date="2021" name="Elife">
        <title>Chloroplast acquisition without the gene transfer in kleptoplastic sea slugs, Plakobranchus ocellatus.</title>
        <authorList>
            <person name="Maeda T."/>
            <person name="Takahashi S."/>
            <person name="Yoshida T."/>
            <person name="Shimamura S."/>
            <person name="Takaki Y."/>
            <person name="Nagai Y."/>
            <person name="Toyoda A."/>
            <person name="Suzuki Y."/>
            <person name="Arimoto A."/>
            <person name="Ishii H."/>
            <person name="Satoh N."/>
            <person name="Nishiyama T."/>
            <person name="Hasebe M."/>
            <person name="Maruyama T."/>
            <person name="Minagawa J."/>
            <person name="Obokata J."/>
            <person name="Shigenobu S."/>
        </authorList>
    </citation>
    <scope>NUCLEOTIDE SEQUENCE [LARGE SCALE GENOMIC DNA]</scope>
</reference>
<evidence type="ECO:0000313" key="2">
    <source>
        <dbReference type="EMBL" id="GFN73984.1"/>
    </source>
</evidence>
<evidence type="ECO:0000256" key="1">
    <source>
        <dbReference type="SAM" id="MobiDB-lite"/>
    </source>
</evidence>
<dbReference type="Proteomes" id="UP000735302">
    <property type="component" value="Unassembled WGS sequence"/>
</dbReference>
<name>A0AAV3XSF8_9GAST</name>
<feature type="region of interest" description="Disordered" evidence="1">
    <location>
        <begin position="68"/>
        <end position="90"/>
    </location>
</feature>
<sequence>MQDPGHLNIVLCGELKFGAEIKETERKVKTTAEEKYDLSMVERALASKTIHCLESCQNLLNLLFRSSPREKFRSSPRKKRLGPPEQVPDA</sequence>
<gene>
    <name evidence="2" type="ORF">PoB_000049000</name>
</gene>